<organism evidence="1 2">
    <name type="scientific">Russula earlei</name>
    <dbReference type="NCBI Taxonomy" id="71964"/>
    <lineage>
        <taxon>Eukaryota</taxon>
        <taxon>Fungi</taxon>
        <taxon>Dikarya</taxon>
        <taxon>Basidiomycota</taxon>
        <taxon>Agaricomycotina</taxon>
        <taxon>Agaricomycetes</taxon>
        <taxon>Russulales</taxon>
        <taxon>Russulaceae</taxon>
        <taxon>Russula</taxon>
    </lineage>
</organism>
<name>A0ACC0UEN7_9AGAM</name>
<keyword evidence="2" id="KW-1185">Reference proteome</keyword>
<dbReference type="Proteomes" id="UP001207468">
    <property type="component" value="Unassembled WGS sequence"/>
</dbReference>
<accession>A0ACC0UEN7</accession>
<comment type="caution">
    <text evidence="1">The sequence shown here is derived from an EMBL/GenBank/DDBJ whole genome shotgun (WGS) entry which is preliminary data.</text>
</comment>
<gene>
    <name evidence="1" type="ORF">F5148DRAFT_1274999</name>
</gene>
<evidence type="ECO:0000313" key="2">
    <source>
        <dbReference type="Proteomes" id="UP001207468"/>
    </source>
</evidence>
<dbReference type="EMBL" id="JAGFNK010000052">
    <property type="protein sequence ID" value="KAI9509962.1"/>
    <property type="molecule type" value="Genomic_DNA"/>
</dbReference>
<evidence type="ECO:0000313" key="1">
    <source>
        <dbReference type="EMBL" id="KAI9509962.1"/>
    </source>
</evidence>
<protein>
    <submittedName>
        <fullName evidence="1">ATPase V1 complex subunit H</fullName>
    </submittedName>
</protein>
<reference evidence="1" key="1">
    <citation type="submission" date="2021-03" db="EMBL/GenBank/DDBJ databases">
        <title>Evolutionary priming and transition to the ectomycorrhizal habit in an iconic lineage of mushroom-forming fungi: is preadaptation a requirement?</title>
        <authorList>
            <consortium name="DOE Joint Genome Institute"/>
            <person name="Looney B.P."/>
            <person name="Miyauchi S."/>
            <person name="Morin E."/>
            <person name="Drula E."/>
            <person name="Courty P.E."/>
            <person name="Chicoki N."/>
            <person name="Fauchery L."/>
            <person name="Kohler A."/>
            <person name="Kuo A."/>
            <person name="LaButti K."/>
            <person name="Pangilinan J."/>
            <person name="Lipzen A."/>
            <person name="Riley R."/>
            <person name="Andreopoulos W."/>
            <person name="He G."/>
            <person name="Johnson J."/>
            <person name="Barry K.W."/>
            <person name="Grigoriev I.V."/>
            <person name="Nagy L."/>
            <person name="Hibbett D."/>
            <person name="Henrissat B."/>
            <person name="Matheny P.B."/>
            <person name="Labbe J."/>
            <person name="Martin A.F."/>
        </authorList>
    </citation>
    <scope>NUCLEOTIDE SEQUENCE</scope>
    <source>
        <strain evidence="1">BPL698</strain>
    </source>
</reference>
<proteinExistence type="predicted"/>
<sequence length="437" mass="49356">MALSLVSNSYLEESTAKIRVKQVPWEGYQRAGHITLEELALIKKVDRQPKAKTESLLLSDGQTYASLYLGLLKKLQRVDTLQSILVLIADALADHEERIVLFTRASASDPDLPFGPLLRILETQDDFVPLKTSQILTALLSAEPAPLQPWQLRPLLNYLSACVQGTAQHKRDVAVQCLEAILPRHEVRQAVWAIPGILGGLVDILKSTNNPQMNYQVGFCFWLLTFESEVAEQINKRYDVIPLFISVAQAAAKEKVVRVNIATLRNLVTKAPSANLPAMLVAQLLPFVKNLATRKWSDEDILEDVDFLRDELEARFESLTTWDEYTSELASGHLSWTPVHTSDLFWKENVTKLNERDHFYLKRLVELLLSSQDHIVLAVAAHDLGQYVKYHERGKKVVTDLGAKNRAIELMSHSSQEVRYQALLSVQRLVSHPWQSA</sequence>